<comment type="caution">
    <text evidence="1">The sequence shown here is derived from an EMBL/GenBank/DDBJ whole genome shotgun (WGS) entry which is preliminary data.</text>
</comment>
<protein>
    <submittedName>
        <fullName evidence="1">Uncharacterized protein</fullName>
    </submittedName>
</protein>
<sequence length="1307" mass="144758">MSTLRLRTVAFAAQTLTIPVPKNRRPKFDLHLRIVDLNNVPLTSGKSFVKWHLPHSTAAEHRGKTDHCPIEEHKVQYNYDATLPVRLTVDKNGMLQESFIELEVVQEYANSGRSERITLGNVRLNLAEYVEQSELAAAEGDDLGVTRRYLMQDSKINSTLKLGIYLRQTEGDKNFVAPALKTAQVFSGIAGIMAGEQAELEDSGTAPSLTSKSRDASELQDMYRRTLAAYWSAQPGELKADECIEDIFAGGDGWGDRAKPYSPQRGIRFTTTATGDSSTSVSGDERHSLGGGRMMRKSQDTLRPGSAYSGSPKQHVRGRGSLEQQAQHMKAEAERKRHRPHHEVDERCALAAKVDLHRAGAAVKPPSSLYITGCVLCFLMLAPRASSAFVCLRCELKLARPRTSTPPRQPSYASFSSSARRHDAADEYPTPTPTEATLKENAAEGSLRISKEYFQKGKIVRQRRAKLGMKRMDEDADVLVLNEAPIRKEEEQAEVLEPISVPDILSSLQHDTAPATQEDVEKQLASLRPIRGNLDDTQYVTTADFIKLVAALTRGFTTAQLSGYYSTAKSITKKAVYKAVRATVQATKRSAWHPTTTDIKERLPGVESVTGKKQKPKSIRKATLVDKILRDVWKLELLEELEAPGELELRLKEWELKLLQNGGNDSALARIASIRNAKAEIHWPTNVLRITADKNTAEYTADDVEAALSKARTTSLDLKRWIGQLDDTKLSSYSSLVASVPIDFVASLTATYIVASNDNIVNIHGLDEASIAEAKRSLVRLLPFKESAKRTIDTQRLDAAKNESYLLPVFHDSMSLDYKYRELNLGRWSLPISRSGLVGSEEQPTSQDVVEPGSEPEQSLHSIVNRTVSLLMPPIDGAFTGPELKPRDRQTGYWALEPEYKVSAEFGHALFPCELADPNSVVDAASDSSCSPFQPVIPGLGSLLASSDFHNLSRTETPALLYDFIPSPVQKEFKGVVGPDFPKLFIQVRTGRSGTEPAIHKLSLGFQERVHDVLLPDQTTDIRFYRYGRLRFSSKSHHDKSVEKWIEAVRQNIESGGRLSAPPLTFEIPKWTIPGFSSDATGMLSVKYLFSGIQFRQSVQGNLLDTQVSYSTVQSGKLGPKGGALSAYSRRLTSDEAGEQIRDFATKCVQMVDYITQASAQTQPPKQTVLPRNEHSARKQRRAALQQNQTDIPSQEQDQLPPLDQQPQPTDDFEGSEDVKTHNETQSSLDDQEADSRLASRLDDAAPSADLDTALNEARVSANEDRREAKGKLQEQEADALLDDLFGDEPAQELAEEESESRESEKS</sequence>
<evidence type="ECO:0000313" key="1">
    <source>
        <dbReference type="EMBL" id="KAJ8108343.1"/>
    </source>
</evidence>
<keyword evidence="2" id="KW-1185">Reference proteome</keyword>
<organism evidence="1 2">
    <name type="scientific">Boeremia exigua</name>
    <dbReference type="NCBI Taxonomy" id="749465"/>
    <lineage>
        <taxon>Eukaryota</taxon>
        <taxon>Fungi</taxon>
        <taxon>Dikarya</taxon>
        <taxon>Ascomycota</taxon>
        <taxon>Pezizomycotina</taxon>
        <taxon>Dothideomycetes</taxon>
        <taxon>Pleosporomycetidae</taxon>
        <taxon>Pleosporales</taxon>
        <taxon>Pleosporineae</taxon>
        <taxon>Didymellaceae</taxon>
        <taxon>Boeremia</taxon>
    </lineage>
</organism>
<reference evidence="1" key="1">
    <citation type="submission" date="2022-11" db="EMBL/GenBank/DDBJ databases">
        <title>Genome Sequence of Boeremia exigua.</title>
        <authorList>
            <person name="Buettner E."/>
        </authorList>
    </citation>
    <scope>NUCLEOTIDE SEQUENCE</scope>
    <source>
        <strain evidence="1">CU02</strain>
    </source>
</reference>
<name>A0ACC2I065_9PLEO</name>
<dbReference type="EMBL" id="JAPHNI010000762">
    <property type="protein sequence ID" value="KAJ8108343.1"/>
    <property type="molecule type" value="Genomic_DNA"/>
</dbReference>
<evidence type="ECO:0000313" key="2">
    <source>
        <dbReference type="Proteomes" id="UP001153331"/>
    </source>
</evidence>
<gene>
    <name evidence="1" type="ORF">OPT61_g8241</name>
</gene>
<accession>A0ACC2I065</accession>
<proteinExistence type="predicted"/>
<dbReference type="Proteomes" id="UP001153331">
    <property type="component" value="Unassembled WGS sequence"/>
</dbReference>